<evidence type="ECO:0000256" key="12">
    <source>
        <dbReference type="SAM" id="Phobius"/>
    </source>
</evidence>
<evidence type="ECO:0000256" key="2">
    <source>
        <dbReference type="ARBA" id="ARBA00010159"/>
    </source>
</evidence>
<evidence type="ECO:0000256" key="7">
    <source>
        <dbReference type="ARBA" id="ARBA00022989"/>
    </source>
</evidence>
<keyword evidence="4" id="KW-0813">Transport</keyword>
<feature type="region of interest" description="Disordered" evidence="11">
    <location>
        <begin position="567"/>
        <end position="589"/>
    </location>
</feature>
<feature type="transmembrane region" description="Helical" evidence="12">
    <location>
        <begin position="29"/>
        <end position="49"/>
    </location>
</feature>
<keyword evidence="15" id="KW-1185">Reference proteome</keyword>
<organism evidence="14 15">
    <name type="scientific">Zingiber officinale</name>
    <name type="common">Ginger</name>
    <name type="synonym">Amomum zingiber</name>
    <dbReference type="NCBI Taxonomy" id="94328"/>
    <lineage>
        <taxon>Eukaryota</taxon>
        <taxon>Viridiplantae</taxon>
        <taxon>Streptophyta</taxon>
        <taxon>Embryophyta</taxon>
        <taxon>Tracheophyta</taxon>
        <taxon>Spermatophyta</taxon>
        <taxon>Magnoliopsida</taxon>
        <taxon>Liliopsida</taxon>
        <taxon>Zingiberales</taxon>
        <taxon>Zingiberaceae</taxon>
        <taxon>Zingiber</taxon>
    </lineage>
</organism>
<dbReference type="GO" id="GO:0003677">
    <property type="term" value="F:DNA binding"/>
    <property type="evidence" value="ECO:0007669"/>
    <property type="project" value="InterPro"/>
</dbReference>
<dbReference type="SUPFAM" id="SSF47473">
    <property type="entry name" value="EF-hand"/>
    <property type="match status" value="1"/>
</dbReference>
<dbReference type="GO" id="GO:0005267">
    <property type="term" value="F:potassium channel activity"/>
    <property type="evidence" value="ECO:0007669"/>
    <property type="project" value="InterPro"/>
</dbReference>
<dbReference type="Gene3D" id="1.10.287.70">
    <property type="match status" value="2"/>
</dbReference>
<dbReference type="Pfam" id="PF07885">
    <property type="entry name" value="Ion_trans_2"/>
    <property type="match status" value="2"/>
</dbReference>
<dbReference type="FunFam" id="1.10.8.140:FF:000002">
    <property type="entry name" value="Programmed cell death, putative"/>
    <property type="match status" value="1"/>
</dbReference>
<comment type="subcellular location">
    <subcellularLocation>
        <location evidence="1">Membrane</location>
        <topology evidence="1">Multi-pass membrane protein</topology>
    </subcellularLocation>
</comment>
<evidence type="ECO:0000256" key="9">
    <source>
        <dbReference type="ARBA" id="ARBA00023136"/>
    </source>
</evidence>
<dbReference type="Gene3D" id="1.10.8.140">
    <property type="entry name" value="PDCD5-like"/>
    <property type="match status" value="1"/>
</dbReference>
<dbReference type="InterPro" id="IPR018247">
    <property type="entry name" value="EF_Hand_1_Ca_BS"/>
</dbReference>
<keyword evidence="7 12" id="KW-1133">Transmembrane helix</keyword>
<evidence type="ECO:0000256" key="6">
    <source>
        <dbReference type="ARBA" id="ARBA00022837"/>
    </source>
</evidence>
<dbReference type="EMBL" id="JACMSC010000014">
    <property type="protein sequence ID" value="KAG6490413.1"/>
    <property type="molecule type" value="Genomic_DNA"/>
</dbReference>
<dbReference type="PRINTS" id="PR01333">
    <property type="entry name" value="2POREKCHANEL"/>
</dbReference>
<dbReference type="PANTHER" id="PTHR31446">
    <property type="entry name" value="ACID PHOSPHATASE/VANADIUM-DEPENDENT HALOPEROXIDASE-RELATED PROTEIN"/>
    <property type="match status" value="1"/>
</dbReference>
<comment type="similarity">
    <text evidence="2">Belongs to the two pore domain potassium channel (TC 1.A.1.7) family.</text>
</comment>
<dbReference type="Pfam" id="PF02681">
    <property type="entry name" value="DUF212"/>
    <property type="match status" value="1"/>
</dbReference>
<feature type="compositionally biased region" description="Low complexity" evidence="11">
    <location>
        <begin position="571"/>
        <end position="582"/>
    </location>
</feature>
<evidence type="ECO:0000313" key="15">
    <source>
        <dbReference type="Proteomes" id="UP000734854"/>
    </source>
</evidence>
<evidence type="ECO:0000256" key="5">
    <source>
        <dbReference type="ARBA" id="ARBA00022692"/>
    </source>
</evidence>
<sequence>MDEVLTYADVAVSNASVVHGSSPPMSSNLPLVSAVLAFSVAQFLKLFTTWYKDRRWDSRRLLGSGGMPSSHSATVVALAVAVGLQEGIDSTTFALAVILASIVMYDASGIRLHAGRQAELLNQIVCELPPEHPVSNYRPLHELLGHTKLQLYGSPASMDSITLPPTNTCAESSVHVVVRDDANHLSNPLLDPHFRRSHSSPSIFDDSHAPSSPAIDLQPIARPPPTALSFMKFAAAGVVLYVSVGVAVYAARHKSFVGRTTGSPVVDGLYFTVVSLCTIGYGDIVPGTRAAKLFACAFILVGFGFIDVVLGGLLAHALDWQEEALLAAVDAGGRRALGRALFLVDVRKRRMRVRIKVALALAVVVACVAVGTVAAHALEGLCWVDSFYLAVVSVTTVGYGDYAFGTVKGRLFASVWLPVSTLAVARAFLYLTEMRVEKRNRRAAEWVLSRRMTAGDVMAADLDNDGSISKSEYVIYKLKEMGKISETDITLICNQFDKLDAGKFGKITLSDLKRKPHFFVLSKFRLIDPFVHALDWSYIKRLPPDILVDDPELEAIRQRRMQELMAKHGSGNQQNGEQQNAQEEAKRDAEERRQLMLSQILSTQARERLARIALVKPDKARGVEDVLLRAAQMGQVSEKVSEERLISLLEQINSQTSKQTKVTIQRRRSVLEDDD</sequence>
<dbReference type="PANTHER" id="PTHR31446:SF29">
    <property type="entry name" value="ACID PHOSPHATASE_VANADIUM-DEPENDENT HALOPEROXIDASE-RELATED PROTEIN"/>
    <property type="match status" value="1"/>
</dbReference>
<dbReference type="SUPFAM" id="SSF46950">
    <property type="entry name" value="Double-stranded DNA-binding domain"/>
    <property type="match status" value="1"/>
</dbReference>
<protein>
    <recommendedName>
        <fullName evidence="13">Potassium channel domain-containing protein</fullName>
    </recommendedName>
</protein>
<feature type="transmembrane region" description="Helical" evidence="12">
    <location>
        <begin position="61"/>
        <end position="84"/>
    </location>
</feature>
<accession>A0A8J5KUU6</accession>
<keyword evidence="5 12" id="KW-0812">Transmembrane</keyword>
<evidence type="ECO:0000313" key="14">
    <source>
        <dbReference type="EMBL" id="KAG6490413.1"/>
    </source>
</evidence>
<dbReference type="Proteomes" id="UP000734854">
    <property type="component" value="Unassembled WGS sequence"/>
</dbReference>
<name>A0A8J5KUU6_ZINOF</name>
<feature type="transmembrane region" description="Helical" evidence="12">
    <location>
        <begin position="357"/>
        <end position="378"/>
    </location>
</feature>
<dbReference type="InterPro" id="IPR013099">
    <property type="entry name" value="K_chnl_dom"/>
</dbReference>
<dbReference type="InterPro" id="IPR011992">
    <property type="entry name" value="EF-hand-dom_pair"/>
</dbReference>
<keyword evidence="6" id="KW-0106">Calcium</keyword>
<dbReference type="InterPro" id="IPR036883">
    <property type="entry name" value="PDCD5-like_sf"/>
</dbReference>
<feature type="domain" description="Potassium channel" evidence="13">
    <location>
        <begin position="239"/>
        <end position="310"/>
    </location>
</feature>
<feature type="domain" description="Potassium channel" evidence="13">
    <location>
        <begin position="363"/>
        <end position="434"/>
    </location>
</feature>
<keyword evidence="10" id="KW-0407">Ion channel</keyword>
<dbReference type="Gene3D" id="1.10.238.10">
    <property type="entry name" value="EF-hand"/>
    <property type="match status" value="1"/>
</dbReference>
<dbReference type="InterPro" id="IPR003280">
    <property type="entry name" value="2pore_dom_K_chnl"/>
</dbReference>
<feature type="transmembrane region" description="Helical" evidence="12">
    <location>
        <begin position="230"/>
        <end position="251"/>
    </location>
</feature>
<evidence type="ECO:0000256" key="1">
    <source>
        <dbReference type="ARBA" id="ARBA00004141"/>
    </source>
</evidence>
<dbReference type="AlphaFoldDB" id="A0A8J5KUU6"/>
<evidence type="ECO:0000256" key="11">
    <source>
        <dbReference type="SAM" id="MobiDB-lite"/>
    </source>
</evidence>
<feature type="transmembrane region" description="Helical" evidence="12">
    <location>
        <begin position="293"/>
        <end position="318"/>
    </location>
</feature>
<gene>
    <name evidence="14" type="ORF">ZIOFF_051709</name>
</gene>
<evidence type="ECO:0000256" key="10">
    <source>
        <dbReference type="ARBA" id="ARBA00023303"/>
    </source>
</evidence>
<dbReference type="FunFam" id="1.10.287.70:FF:000167">
    <property type="entry name" value="Two-pore potassium channel 2-like"/>
    <property type="match status" value="1"/>
</dbReference>
<comment type="similarity">
    <text evidence="3">Belongs to the PDCD5 family.</text>
</comment>
<dbReference type="PROSITE" id="PS00018">
    <property type="entry name" value="EF_HAND_1"/>
    <property type="match status" value="1"/>
</dbReference>
<feature type="transmembrane region" description="Helical" evidence="12">
    <location>
        <begin position="90"/>
        <end position="107"/>
    </location>
</feature>
<reference evidence="14 15" key="1">
    <citation type="submission" date="2020-08" db="EMBL/GenBank/DDBJ databases">
        <title>Plant Genome Project.</title>
        <authorList>
            <person name="Zhang R.-G."/>
        </authorList>
    </citation>
    <scope>NUCLEOTIDE SEQUENCE [LARGE SCALE GENOMIC DNA]</scope>
    <source>
        <tissue evidence="14">Rhizome</tissue>
    </source>
</reference>
<keyword evidence="9 12" id="KW-0472">Membrane</keyword>
<evidence type="ECO:0000256" key="3">
    <source>
        <dbReference type="ARBA" id="ARBA00010490"/>
    </source>
</evidence>
<evidence type="ECO:0000256" key="4">
    <source>
        <dbReference type="ARBA" id="ARBA00022448"/>
    </source>
</evidence>
<dbReference type="SUPFAM" id="SSF81324">
    <property type="entry name" value="Voltage-gated potassium channels"/>
    <property type="match status" value="2"/>
</dbReference>
<comment type="caution">
    <text evidence="14">The sequence shown here is derived from an EMBL/GenBank/DDBJ whole genome shotgun (WGS) entry which is preliminary data.</text>
</comment>
<keyword evidence="8" id="KW-0406">Ion transport</keyword>
<dbReference type="Pfam" id="PF01984">
    <property type="entry name" value="dsDNA_bind"/>
    <property type="match status" value="1"/>
</dbReference>
<dbReference type="InterPro" id="IPR002836">
    <property type="entry name" value="PDCD5-like"/>
</dbReference>
<dbReference type="InterPro" id="IPR003832">
    <property type="entry name" value="DUF212"/>
</dbReference>
<proteinExistence type="inferred from homology"/>
<evidence type="ECO:0000256" key="8">
    <source>
        <dbReference type="ARBA" id="ARBA00023065"/>
    </source>
</evidence>
<evidence type="ECO:0000259" key="13">
    <source>
        <dbReference type="Pfam" id="PF07885"/>
    </source>
</evidence>
<feature type="transmembrane region" description="Helical" evidence="12">
    <location>
        <begin position="411"/>
        <end position="432"/>
    </location>
</feature>
<dbReference type="GO" id="GO:0005774">
    <property type="term" value="C:vacuolar membrane"/>
    <property type="evidence" value="ECO:0007669"/>
    <property type="project" value="UniProtKB-ARBA"/>
</dbReference>